<dbReference type="InterPro" id="IPR037401">
    <property type="entry name" value="SnoaL-like"/>
</dbReference>
<keyword evidence="3" id="KW-1185">Reference proteome</keyword>
<proteinExistence type="predicted"/>
<organism evidence="2 3">
    <name type="scientific">Pararhodobacter oceanensis</name>
    <dbReference type="NCBI Taxonomy" id="2172121"/>
    <lineage>
        <taxon>Bacteria</taxon>
        <taxon>Pseudomonadati</taxon>
        <taxon>Pseudomonadota</taxon>
        <taxon>Alphaproteobacteria</taxon>
        <taxon>Rhodobacterales</taxon>
        <taxon>Paracoccaceae</taxon>
        <taxon>Pararhodobacter</taxon>
    </lineage>
</organism>
<reference evidence="2 3" key="1">
    <citation type="submission" date="2018-04" db="EMBL/GenBank/DDBJ databases">
        <title>Pararhodobacter oceanense sp. nov., isolated from marine intertidal sediment.</title>
        <authorList>
            <person name="Wang X.-L."/>
            <person name="Du Z.-J."/>
        </authorList>
    </citation>
    <scope>NUCLEOTIDE SEQUENCE [LARGE SCALE GENOMIC DNA]</scope>
    <source>
        <strain evidence="2 3">AM505</strain>
    </source>
</reference>
<protein>
    <recommendedName>
        <fullName evidence="1">SnoaL-like domain-containing protein</fullName>
    </recommendedName>
</protein>
<dbReference type="Proteomes" id="UP000245911">
    <property type="component" value="Unassembled WGS sequence"/>
</dbReference>
<feature type="domain" description="SnoaL-like" evidence="1">
    <location>
        <begin position="14"/>
        <end position="113"/>
    </location>
</feature>
<dbReference type="OrthoDB" id="9800684at2"/>
<dbReference type="Gene3D" id="3.10.450.50">
    <property type="match status" value="1"/>
</dbReference>
<evidence type="ECO:0000259" key="1">
    <source>
        <dbReference type="Pfam" id="PF12680"/>
    </source>
</evidence>
<dbReference type="InterPro" id="IPR032710">
    <property type="entry name" value="NTF2-like_dom_sf"/>
</dbReference>
<accession>A0A2T8HU70</accession>
<dbReference type="Pfam" id="PF12680">
    <property type="entry name" value="SnoaL_2"/>
    <property type="match status" value="1"/>
</dbReference>
<evidence type="ECO:0000313" key="3">
    <source>
        <dbReference type="Proteomes" id="UP000245911"/>
    </source>
</evidence>
<dbReference type="AlphaFoldDB" id="A0A2T8HU70"/>
<dbReference type="SUPFAM" id="SSF54427">
    <property type="entry name" value="NTF2-like"/>
    <property type="match status" value="1"/>
</dbReference>
<evidence type="ECO:0000313" key="2">
    <source>
        <dbReference type="EMBL" id="PVH28892.1"/>
    </source>
</evidence>
<comment type="caution">
    <text evidence="2">The sequence shown here is derived from an EMBL/GenBank/DDBJ whole genome shotgun (WGS) entry which is preliminary data.</text>
</comment>
<gene>
    <name evidence="2" type="ORF">DDE20_11730</name>
</gene>
<sequence length="124" mass="14157">MTELTREFVDAVGDAFNANDVDAVMAYIDDNIVFDHAAGPEAYGVRFEGAETVRGVFKGLFDKVENVHWKTLDCRIAGDKAYCEYLRTATHKDGTKEEYQSIDIMTFKDGKMVYKDTYYKIRNT</sequence>
<dbReference type="EMBL" id="QDKM01000004">
    <property type="protein sequence ID" value="PVH28892.1"/>
    <property type="molecule type" value="Genomic_DNA"/>
</dbReference>
<name>A0A2T8HU70_9RHOB</name>